<gene>
    <name evidence="2" type="ORF">HWQ56_04175</name>
</gene>
<dbReference type="PROSITE" id="PS51257">
    <property type="entry name" value="PROKAR_LIPOPROTEIN"/>
    <property type="match status" value="1"/>
</dbReference>
<dbReference type="RefSeq" id="WP_176569860.1">
    <property type="nucleotide sequence ID" value="NZ_CP056030.1"/>
</dbReference>
<protein>
    <recommendedName>
        <fullName evidence="4">Lipoprotein</fullName>
    </recommendedName>
</protein>
<feature type="chain" id="PRO_5028860483" description="Lipoprotein" evidence="1">
    <location>
        <begin position="20"/>
        <end position="475"/>
    </location>
</feature>
<proteinExistence type="predicted"/>
<keyword evidence="1" id="KW-0732">Signal</keyword>
<dbReference type="Proteomes" id="UP000509568">
    <property type="component" value="Chromosome"/>
</dbReference>
<evidence type="ECO:0000313" key="2">
    <source>
        <dbReference type="EMBL" id="QKZ03031.1"/>
    </source>
</evidence>
<dbReference type="EMBL" id="CP056030">
    <property type="protein sequence ID" value="QKZ03031.1"/>
    <property type="molecule type" value="Genomic_DNA"/>
</dbReference>
<feature type="signal peptide" evidence="1">
    <location>
        <begin position="1"/>
        <end position="19"/>
    </location>
</feature>
<name>A0A7D5HUI9_9PSED</name>
<dbReference type="AlphaFoldDB" id="A0A7D5HUI9"/>
<organism evidence="2 3">
    <name type="scientific">Pseudomonas eucalypticola</name>
    <dbReference type="NCBI Taxonomy" id="2599595"/>
    <lineage>
        <taxon>Bacteria</taxon>
        <taxon>Pseudomonadati</taxon>
        <taxon>Pseudomonadota</taxon>
        <taxon>Gammaproteobacteria</taxon>
        <taxon>Pseudomonadales</taxon>
        <taxon>Pseudomonadaceae</taxon>
        <taxon>Pseudomonas</taxon>
    </lineage>
</organism>
<dbReference type="KEGG" id="pez:HWQ56_04175"/>
<keyword evidence="3" id="KW-1185">Reference proteome</keyword>
<evidence type="ECO:0000313" key="3">
    <source>
        <dbReference type="Proteomes" id="UP000509568"/>
    </source>
</evidence>
<evidence type="ECO:0000256" key="1">
    <source>
        <dbReference type="SAM" id="SignalP"/>
    </source>
</evidence>
<evidence type="ECO:0008006" key="4">
    <source>
        <dbReference type="Google" id="ProtNLM"/>
    </source>
</evidence>
<reference evidence="2 3" key="1">
    <citation type="submission" date="2020-06" db="EMBL/GenBank/DDBJ databases">
        <title>Pseudomonas eucalypticola sp. nov., an endophyte of Eucalyptus dunnii leaves with biocontrol ability of eucalyptus leaf blight.</title>
        <authorList>
            <person name="Liu Y."/>
            <person name="Song Z."/>
            <person name="Zeng H."/>
            <person name="Lu M."/>
            <person name="Wang X."/>
            <person name="Lian X."/>
            <person name="Zhang Q."/>
        </authorList>
    </citation>
    <scope>NUCLEOTIDE SEQUENCE [LARGE SCALE GENOMIC DNA]</scope>
    <source>
        <strain evidence="2 3">NP-1</strain>
    </source>
</reference>
<sequence length="475" mass="52030">MQRLPLALLVTLVAGCAQQAPQPEAPKAHEPSEAQKMLSDTLALPPVPESIMREGDTLSYLVVPPVTAQQPYPFATQVAASCTTFDASLAYVQGEKRVYFGSSNGRYMPARSVPEELAEPLKTNAAFKAACQATAKPDWKVVKGGTDVFWVLLDRNSLTPQGSEIRFWAALDEPAITLGRPYGAPSAQKREHYAVDCAKQSYRLLMGYDVDERNQVTDGKLFKDPQPQPISSGVAQYQTLFRTVCGGTDGVAALAAYTPRTKAPLDAPLPAVGAVPLTAIKHLNLTPPAKQLKQTLETGMANTAKSNLPIREERFIQVDKASGQLGVRVRADSYEGSEVSFRGLISLAQKTRFFGKTPMSEEAMLTNLTFTGDWQQMPVGKELTYTTQGKRKNSMMGDLGESRQVVKCQVDSEAPAAQINASLSGQAKKLRCSGEGDKYNRVDTVWYLEDYGYFFKQGTDKNALYYDERTLETVQ</sequence>
<accession>A0A7D5HUI9</accession>